<comment type="caution">
    <text evidence="1">The sequence shown here is derived from an EMBL/GenBank/DDBJ whole genome shotgun (WGS) entry which is preliminary data.</text>
</comment>
<reference evidence="1 2" key="1">
    <citation type="submission" date="2023-08" db="EMBL/GenBank/DDBJ databases">
        <title>Draft genome sequence of Thermococcus waiotapuensis WT1T, a thermophilic sulphur-dependent archaeon from order Thermococcales.</title>
        <authorList>
            <person name="Manners S.H."/>
            <person name="Carere C.R."/>
            <person name="Dhami M.K."/>
            <person name="Dobson R.C.J."/>
            <person name="Stott M.B."/>
        </authorList>
    </citation>
    <scope>NUCLEOTIDE SEQUENCE [LARGE SCALE GENOMIC DNA]</scope>
    <source>
        <strain evidence="1 2">WT1</strain>
    </source>
</reference>
<accession>A0AAE4NWF6</accession>
<proteinExistence type="predicted"/>
<dbReference type="AlphaFoldDB" id="A0AAE4NWF6"/>
<dbReference type="InterPro" id="IPR027417">
    <property type="entry name" value="P-loop_NTPase"/>
</dbReference>
<evidence type="ECO:0000313" key="2">
    <source>
        <dbReference type="Proteomes" id="UP001245683"/>
    </source>
</evidence>
<keyword evidence="2" id="KW-1185">Reference proteome</keyword>
<name>A0AAE4NWF6_9EURY</name>
<dbReference type="Proteomes" id="UP001245683">
    <property type="component" value="Unassembled WGS sequence"/>
</dbReference>
<organism evidence="1 2">
    <name type="scientific">Thermococcus waiotapuensis</name>
    <dbReference type="NCBI Taxonomy" id="90909"/>
    <lineage>
        <taxon>Archaea</taxon>
        <taxon>Methanobacteriati</taxon>
        <taxon>Methanobacteriota</taxon>
        <taxon>Thermococci</taxon>
        <taxon>Thermococcales</taxon>
        <taxon>Thermococcaceae</taxon>
        <taxon>Thermococcus</taxon>
    </lineage>
</organism>
<dbReference type="EMBL" id="JAVDZE010000002">
    <property type="protein sequence ID" value="MDV3103952.1"/>
    <property type="molecule type" value="Genomic_DNA"/>
</dbReference>
<protein>
    <submittedName>
        <fullName evidence="1">Uncharacterized protein</fullName>
    </submittedName>
</protein>
<sequence length="146" mass="16756">MVFDAFGSFKGIERDIPYVYQLKGYLDDGVFVAKYRELVRDSLKKLPTDRIWVFTYLSSGACKLFKNPRRTYPQVWCIKGEANELIRDIRAVMVYEKTDCPDIEGFIYASSDVVVEVVREGAKRKAYITKGLKNAVFNPFEGDGDD</sequence>
<evidence type="ECO:0000313" key="1">
    <source>
        <dbReference type="EMBL" id="MDV3103952.1"/>
    </source>
</evidence>
<dbReference type="Gene3D" id="3.40.50.300">
    <property type="entry name" value="P-loop containing nucleotide triphosphate hydrolases"/>
    <property type="match status" value="1"/>
</dbReference>
<gene>
    <name evidence="1" type="ORF">RBI02_05255</name>
</gene>
<dbReference type="RefSeq" id="WP_315341538.1">
    <property type="nucleotide sequence ID" value="NZ_JAVDZE010000002.1"/>
</dbReference>